<gene>
    <name evidence="2" type="ORF">V6N11_042957</name>
</gene>
<evidence type="ECO:0000313" key="3">
    <source>
        <dbReference type="Proteomes" id="UP001396334"/>
    </source>
</evidence>
<protein>
    <recommendedName>
        <fullName evidence="1">KIB1-4 beta-propeller domain-containing protein</fullName>
    </recommendedName>
</protein>
<dbReference type="Pfam" id="PF03478">
    <property type="entry name" value="Beta-prop_KIB1-4"/>
    <property type="match status" value="1"/>
</dbReference>
<reference evidence="2 3" key="1">
    <citation type="journal article" date="2024" name="G3 (Bethesda)">
        <title>Genome assembly of Hibiscus sabdariffa L. provides insights into metabolisms of medicinal natural products.</title>
        <authorList>
            <person name="Kim T."/>
        </authorList>
    </citation>
    <scope>NUCLEOTIDE SEQUENCE [LARGE SCALE GENOMIC DNA]</scope>
    <source>
        <strain evidence="2">TK-2024</strain>
        <tissue evidence="2">Old leaves</tissue>
    </source>
</reference>
<evidence type="ECO:0000259" key="1">
    <source>
        <dbReference type="Pfam" id="PF03478"/>
    </source>
</evidence>
<evidence type="ECO:0000313" key="2">
    <source>
        <dbReference type="EMBL" id="KAK9005529.1"/>
    </source>
</evidence>
<organism evidence="2 3">
    <name type="scientific">Hibiscus sabdariffa</name>
    <name type="common">roselle</name>
    <dbReference type="NCBI Taxonomy" id="183260"/>
    <lineage>
        <taxon>Eukaryota</taxon>
        <taxon>Viridiplantae</taxon>
        <taxon>Streptophyta</taxon>
        <taxon>Embryophyta</taxon>
        <taxon>Tracheophyta</taxon>
        <taxon>Spermatophyta</taxon>
        <taxon>Magnoliopsida</taxon>
        <taxon>eudicotyledons</taxon>
        <taxon>Gunneridae</taxon>
        <taxon>Pentapetalae</taxon>
        <taxon>rosids</taxon>
        <taxon>malvids</taxon>
        <taxon>Malvales</taxon>
        <taxon>Malvaceae</taxon>
        <taxon>Malvoideae</taxon>
        <taxon>Hibiscus</taxon>
    </lineage>
</organism>
<dbReference type="Proteomes" id="UP001396334">
    <property type="component" value="Unassembled WGS sequence"/>
</dbReference>
<sequence length="264" mass="29462">MRVVCKTWSVPGRHIPAVAIDKLPWALKESSWVDDDCRLLDPSSREYVTGKFVGGIRVERHVRTKVSASAYGLCSPGDISWRTLEFNCGLESGDRNLILSVVYANGVFYYVFARGQLGAFNLQLEEWTILGGPFASGKFSFLLNLIVIDADVWVFDRESFELFRFDFSEMRWVYVKELKKHALFVGRTSFAVPAVGETSVLANTIFSCGSDSPSVRCYGSTCGCGTSKESLLYRKCVEATKRAMTWIQLPSAGIWTADDLIKAV</sequence>
<feature type="domain" description="KIB1-4 beta-propeller" evidence="1">
    <location>
        <begin position="69"/>
        <end position="211"/>
    </location>
</feature>
<dbReference type="EMBL" id="JBBPBN010000030">
    <property type="protein sequence ID" value="KAK9005529.1"/>
    <property type="molecule type" value="Genomic_DNA"/>
</dbReference>
<name>A0ABR2QYH5_9ROSI</name>
<comment type="caution">
    <text evidence="2">The sequence shown here is derived from an EMBL/GenBank/DDBJ whole genome shotgun (WGS) entry which is preliminary data.</text>
</comment>
<dbReference type="InterPro" id="IPR005174">
    <property type="entry name" value="KIB1-4_b-propeller"/>
</dbReference>
<proteinExistence type="predicted"/>
<keyword evidence="3" id="KW-1185">Reference proteome</keyword>
<accession>A0ABR2QYH5</accession>